<dbReference type="Proteomes" id="UP001162992">
    <property type="component" value="Chromosome 1"/>
</dbReference>
<gene>
    <name evidence="1" type="ORF">O6H91_01G066600</name>
</gene>
<proteinExistence type="predicted"/>
<name>A0ACC2ERI6_DIPCM</name>
<accession>A0ACC2ERI6</accession>
<protein>
    <submittedName>
        <fullName evidence="1">Uncharacterized protein</fullName>
    </submittedName>
</protein>
<dbReference type="EMBL" id="CM055092">
    <property type="protein sequence ID" value="KAJ7569204.1"/>
    <property type="molecule type" value="Genomic_DNA"/>
</dbReference>
<keyword evidence="2" id="KW-1185">Reference proteome</keyword>
<sequence>MNCKLAHSPMELGLKLCPQMIEEKEQMYFCVAQPNALLFNGLFCKDPSTVNVSDFVFHGLGKAGNTSNAAGVAVTPAFAAQYHALNTLGLSVARLDFAPGGLVTLHTHPRATEVLYLEKGSIYTGFVDGTNTLFAQTIHKGDLFIFPKGLLHFQLNVGKGHALAISSLNGQNPGVQVIPNALFGSKIADIVLEKAFSISENEVESLKSKFTSN</sequence>
<evidence type="ECO:0000313" key="1">
    <source>
        <dbReference type="EMBL" id="KAJ7569204.1"/>
    </source>
</evidence>
<comment type="caution">
    <text evidence="1">The sequence shown here is derived from an EMBL/GenBank/DDBJ whole genome shotgun (WGS) entry which is preliminary data.</text>
</comment>
<organism evidence="1 2">
    <name type="scientific">Diphasiastrum complanatum</name>
    <name type="common">Issler's clubmoss</name>
    <name type="synonym">Lycopodium complanatum</name>
    <dbReference type="NCBI Taxonomy" id="34168"/>
    <lineage>
        <taxon>Eukaryota</taxon>
        <taxon>Viridiplantae</taxon>
        <taxon>Streptophyta</taxon>
        <taxon>Embryophyta</taxon>
        <taxon>Tracheophyta</taxon>
        <taxon>Lycopodiopsida</taxon>
        <taxon>Lycopodiales</taxon>
        <taxon>Lycopodiaceae</taxon>
        <taxon>Lycopodioideae</taxon>
        <taxon>Diphasiastrum</taxon>
    </lineage>
</organism>
<evidence type="ECO:0000313" key="2">
    <source>
        <dbReference type="Proteomes" id="UP001162992"/>
    </source>
</evidence>
<reference evidence="2" key="1">
    <citation type="journal article" date="2024" name="Proc. Natl. Acad. Sci. U.S.A.">
        <title>Extraordinary preservation of gene collinearity over three hundred million years revealed in homosporous lycophytes.</title>
        <authorList>
            <person name="Li C."/>
            <person name="Wickell D."/>
            <person name="Kuo L.Y."/>
            <person name="Chen X."/>
            <person name="Nie B."/>
            <person name="Liao X."/>
            <person name="Peng D."/>
            <person name="Ji J."/>
            <person name="Jenkins J."/>
            <person name="Williams M."/>
            <person name="Shu S."/>
            <person name="Plott C."/>
            <person name="Barry K."/>
            <person name="Rajasekar S."/>
            <person name="Grimwood J."/>
            <person name="Han X."/>
            <person name="Sun S."/>
            <person name="Hou Z."/>
            <person name="He W."/>
            <person name="Dai G."/>
            <person name="Sun C."/>
            <person name="Schmutz J."/>
            <person name="Leebens-Mack J.H."/>
            <person name="Li F.W."/>
            <person name="Wang L."/>
        </authorList>
    </citation>
    <scope>NUCLEOTIDE SEQUENCE [LARGE SCALE GENOMIC DNA]</scope>
    <source>
        <strain evidence="2">cv. PW_Plant_1</strain>
    </source>
</reference>